<keyword evidence="5 13" id="KW-0808">Transferase</keyword>
<comment type="function">
    <text evidence="13">Telomerase is a ribonucleoprotein enzyme essential for the replication of chromosome termini in most eukaryotes. It elongates telomeres. It is a reverse transcriptase that adds simple sequence repeats to chromosome ends by copying a template sequence within the RNA component of the enzyme.</text>
</comment>
<evidence type="ECO:0000256" key="11">
    <source>
        <dbReference type="ARBA" id="ARBA00023242"/>
    </source>
</evidence>
<sequence length="1205" mass="135457">MHAPVKELQKCPRKTIPSNFNHFYVFLWDVRMSGTFAYHYSAASSMMSNALLVVNAPRLLRFGIRANASEEDQELCQLRALPGANCGKSLKVGRVRYYRPNCRWSPATVDPASTMGHAPDLRPRSARKRSRSRSGSRSRDFGPRLDRPAKHPKRGPEPADAVVKHGLLAQYYPEIQTLRQYALSKLPPSSRIRRRRIASLGLGPPSPERPCTEEEAALGELLDSTIVTRRQQAEANHDHRWEQWAGFSQKGDESYVTLSDGLKGSIYSQSEIVDFAVWVLFSRESVGSWPKHLLCDGFRRQACPNNRSASAAGITTTIPGLCSIYPNQHVQTLKASPWPQLLMQLGKEGERIMIGLLLDCAIFRPVKAGKGNFHQLSGIPLSELEPLMNVGDKGKSPPTASDTKNVALRPSDISFVRSRMLYARAALNAQGLVHFGLRHIPLPDRHDEGTIHVMMYMFPRQFGLHNVFTSAVDRQQTAQKFHDYTLREEEIKTKFPPSERGATPRKHVSNRLRGKAMHLVQRFRVFHARCSYAEMLHHYCPVPAQVGDQRPTLPASSRTLPSSSRSSAKPAKGGKRSRPSAAPVPNLQYAALTELATPITSVSAFCQAVVVKVIPNEFWGQGPTQEHNKACFLRKVHHFIHLRRFESMCLHEVMQGMKVSNFYVTESTVDRYRLFFFRHDVWRYVAEPAMAALKTSMFEEVKTEDALRILQSRRLAYSQVRLLPKQNAMRPIMNLRRRTLLKGGPVNSMLKLEKSRNPDRLGSSLFSVGDIYQRMKAFKGKLGGGNHTFYFAKVDVQAAFDTIPQRAMVDLLKHIPRQTSYKMLRHAEIALPESASDTAPEAATKPIKRWHTTAKANNDTRSFPEVLESSLAAKKKHTVFVDSAVQRARDTGELLALTAAHIEQNLVRIGKKYYRQKAGIPQGSVLSSTLCNYFYADLERTQLAFLLQAEDCLLLRLIDDFLLITTDRGKASRFVDVMHRGVPEYGVAVNPGKSLVNFPLRVRGTDVPRVEDRGKFPYCGLLIDCGTLAVTKQREAGKGSAVFNSLTVEYSRCPGRNFKRKILNPDILLTQPQDAFKIQSHLLFFDTSHNSHRGVRGNIYAGFVETATKMWAYARCMPGRPGTALLVDTIKTLIDVAFVLLTSRARKERYPGQVLIRKQTGYTEVIAWLEEETRKLSGRKGLDVEGLVAVAKKHPVASGSRKLKL</sequence>
<feature type="region of interest" description="Disordered" evidence="14">
    <location>
        <begin position="547"/>
        <end position="582"/>
    </location>
</feature>
<accession>A0AAN6U9S0</accession>
<comment type="catalytic activity">
    <reaction evidence="12 13">
        <text>DNA(n) + a 2'-deoxyribonucleoside 5'-triphosphate = DNA(n+1) + diphosphate</text>
        <dbReference type="Rhea" id="RHEA:22508"/>
        <dbReference type="Rhea" id="RHEA-COMP:17339"/>
        <dbReference type="Rhea" id="RHEA-COMP:17340"/>
        <dbReference type="ChEBI" id="CHEBI:33019"/>
        <dbReference type="ChEBI" id="CHEBI:61560"/>
        <dbReference type="ChEBI" id="CHEBI:173112"/>
        <dbReference type="EC" id="2.7.7.49"/>
    </reaction>
</comment>
<protein>
    <recommendedName>
        <fullName evidence="3 13">Telomerase reverse transcriptase</fullName>
        <ecNumber evidence="2 13">2.7.7.49</ecNumber>
    </recommendedName>
    <alternativeName>
        <fullName evidence="13">Telomerase catalytic subunit</fullName>
    </alternativeName>
</protein>
<dbReference type="InterPro" id="IPR003545">
    <property type="entry name" value="Telomerase_RT"/>
</dbReference>
<evidence type="ECO:0000256" key="9">
    <source>
        <dbReference type="ARBA" id="ARBA00022895"/>
    </source>
</evidence>
<feature type="compositionally biased region" description="Basic and acidic residues" evidence="14">
    <location>
        <begin position="137"/>
        <end position="157"/>
    </location>
</feature>
<dbReference type="PANTHER" id="PTHR12066:SF0">
    <property type="entry name" value="TELOMERASE REVERSE TRANSCRIPTASE"/>
    <property type="match status" value="1"/>
</dbReference>
<keyword evidence="4 13" id="KW-0158">Chromosome</keyword>
<dbReference type="InterPro" id="IPR000477">
    <property type="entry name" value="RT_dom"/>
</dbReference>
<evidence type="ECO:0000256" key="5">
    <source>
        <dbReference type="ARBA" id="ARBA00022679"/>
    </source>
</evidence>
<name>A0AAN6U9S0_9PEZI</name>
<evidence type="ECO:0000256" key="10">
    <source>
        <dbReference type="ARBA" id="ARBA00022918"/>
    </source>
</evidence>
<dbReference type="CDD" id="cd01648">
    <property type="entry name" value="TERT"/>
    <property type="match status" value="1"/>
</dbReference>
<keyword evidence="8 13" id="KW-0460">Magnesium</keyword>
<dbReference type="EC" id="2.7.7.49" evidence="2 13"/>
<keyword evidence="17" id="KW-1185">Reference proteome</keyword>
<dbReference type="PROSITE" id="PS50878">
    <property type="entry name" value="RT_POL"/>
    <property type="match status" value="1"/>
</dbReference>
<dbReference type="GO" id="GO:0070034">
    <property type="term" value="F:telomerase RNA binding"/>
    <property type="evidence" value="ECO:0007669"/>
    <property type="project" value="TreeGrafter"/>
</dbReference>
<dbReference type="Pfam" id="PF12009">
    <property type="entry name" value="Telomerase_RBD"/>
    <property type="match status" value="1"/>
</dbReference>
<dbReference type="Gene3D" id="3.30.70.2630">
    <property type="match status" value="1"/>
</dbReference>
<dbReference type="EMBL" id="MU853223">
    <property type="protein sequence ID" value="KAK4128774.1"/>
    <property type="molecule type" value="Genomic_DNA"/>
</dbReference>
<dbReference type="GeneID" id="87827692"/>
<dbReference type="InterPro" id="IPR021891">
    <property type="entry name" value="Telomerase_RBD"/>
</dbReference>
<evidence type="ECO:0000313" key="16">
    <source>
        <dbReference type="EMBL" id="KAK4128774.1"/>
    </source>
</evidence>
<evidence type="ECO:0000259" key="15">
    <source>
        <dbReference type="PROSITE" id="PS50878"/>
    </source>
</evidence>
<dbReference type="GO" id="GO:0042162">
    <property type="term" value="F:telomeric DNA binding"/>
    <property type="evidence" value="ECO:0007669"/>
    <property type="project" value="TreeGrafter"/>
</dbReference>
<dbReference type="GO" id="GO:0000781">
    <property type="term" value="C:chromosome, telomeric region"/>
    <property type="evidence" value="ECO:0007669"/>
    <property type="project" value="UniProtKB-SubCell"/>
</dbReference>
<evidence type="ECO:0000256" key="8">
    <source>
        <dbReference type="ARBA" id="ARBA00022842"/>
    </source>
</evidence>
<evidence type="ECO:0000313" key="17">
    <source>
        <dbReference type="Proteomes" id="UP001302602"/>
    </source>
</evidence>
<dbReference type="GO" id="GO:0007004">
    <property type="term" value="P:telomere maintenance via telomerase"/>
    <property type="evidence" value="ECO:0007669"/>
    <property type="project" value="TreeGrafter"/>
</dbReference>
<feature type="domain" description="Reverse transcriptase" evidence="15">
    <location>
        <begin position="704"/>
        <end position="1023"/>
    </location>
</feature>
<comment type="caution">
    <text evidence="16">The sequence shown here is derived from an EMBL/GenBank/DDBJ whole genome shotgun (WGS) entry which is preliminary data.</text>
</comment>
<evidence type="ECO:0000256" key="13">
    <source>
        <dbReference type="RuleBase" id="RU365061"/>
    </source>
</evidence>
<comment type="similarity">
    <text evidence="1 13">Belongs to the reverse transcriptase family. Telomerase subfamily.</text>
</comment>
<dbReference type="SMART" id="SM00975">
    <property type="entry name" value="Telomerase_RBD"/>
    <property type="match status" value="1"/>
</dbReference>
<evidence type="ECO:0000256" key="6">
    <source>
        <dbReference type="ARBA" id="ARBA00022695"/>
    </source>
</evidence>
<organism evidence="16 17">
    <name type="scientific">Parathielavia appendiculata</name>
    <dbReference type="NCBI Taxonomy" id="2587402"/>
    <lineage>
        <taxon>Eukaryota</taxon>
        <taxon>Fungi</taxon>
        <taxon>Dikarya</taxon>
        <taxon>Ascomycota</taxon>
        <taxon>Pezizomycotina</taxon>
        <taxon>Sordariomycetes</taxon>
        <taxon>Sordariomycetidae</taxon>
        <taxon>Sordariales</taxon>
        <taxon>Chaetomiaceae</taxon>
        <taxon>Parathielavia</taxon>
    </lineage>
</organism>
<keyword evidence="11 13" id="KW-0539">Nucleus</keyword>
<evidence type="ECO:0000256" key="4">
    <source>
        <dbReference type="ARBA" id="ARBA00022454"/>
    </source>
</evidence>
<dbReference type="Gene3D" id="1.10.132.70">
    <property type="match status" value="2"/>
</dbReference>
<dbReference type="AlphaFoldDB" id="A0AAN6U9S0"/>
<evidence type="ECO:0000256" key="1">
    <source>
        <dbReference type="ARBA" id="ARBA00008001"/>
    </source>
</evidence>
<dbReference type="RefSeq" id="XP_062652545.1">
    <property type="nucleotide sequence ID" value="XM_062790923.1"/>
</dbReference>
<keyword evidence="9 13" id="KW-0779">Telomere</keyword>
<evidence type="ECO:0000256" key="14">
    <source>
        <dbReference type="SAM" id="MobiDB-lite"/>
    </source>
</evidence>
<evidence type="ECO:0000256" key="3">
    <source>
        <dbReference type="ARBA" id="ARBA00016182"/>
    </source>
</evidence>
<dbReference type="Proteomes" id="UP001302602">
    <property type="component" value="Unassembled WGS sequence"/>
</dbReference>
<feature type="region of interest" description="Disordered" evidence="14">
    <location>
        <begin position="108"/>
        <end position="159"/>
    </location>
</feature>
<feature type="compositionally biased region" description="Low complexity" evidence="14">
    <location>
        <begin position="551"/>
        <end position="571"/>
    </location>
</feature>
<dbReference type="GO" id="GO:0046872">
    <property type="term" value="F:metal ion binding"/>
    <property type="evidence" value="ECO:0007669"/>
    <property type="project" value="UniProtKB-KW"/>
</dbReference>
<evidence type="ECO:0000256" key="12">
    <source>
        <dbReference type="ARBA" id="ARBA00048173"/>
    </source>
</evidence>
<evidence type="ECO:0000256" key="2">
    <source>
        <dbReference type="ARBA" id="ARBA00012493"/>
    </source>
</evidence>
<feature type="compositionally biased region" description="Basic residues" evidence="14">
    <location>
        <begin position="124"/>
        <end position="136"/>
    </location>
</feature>
<dbReference type="GO" id="GO:0003720">
    <property type="term" value="F:telomerase activity"/>
    <property type="evidence" value="ECO:0007669"/>
    <property type="project" value="InterPro"/>
</dbReference>
<reference evidence="16" key="2">
    <citation type="submission" date="2023-05" db="EMBL/GenBank/DDBJ databases">
        <authorList>
            <consortium name="Lawrence Berkeley National Laboratory"/>
            <person name="Steindorff A."/>
            <person name="Hensen N."/>
            <person name="Bonometti L."/>
            <person name="Westerberg I."/>
            <person name="Brannstrom I.O."/>
            <person name="Guillou S."/>
            <person name="Cros-Aarteil S."/>
            <person name="Calhoun S."/>
            <person name="Haridas S."/>
            <person name="Kuo A."/>
            <person name="Mondo S."/>
            <person name="Pangilinan J."/>
            <person name="Riley R."/>
            <person name="Labutti K."/>
            <person name="Andreopoulos B."/>
            <person name="Lipzen A."/>
            <person name="Chen C."/>
            <person name="Yanf M."/>
            <person name="Daum C."/>
            <person name="Ng V."/>
            <person name="Clum A."/>
            <person name="Ohm R."/>
            <person name="Martin F."/>
            <person name="Silar P."/>
            <person name="Natvig D."/>
            <person name="Lalanne C."/>
            <person name="Gautier V."/>
            <person name="Ament-Velasquez S.L."/>
            <person name="Kruys A."/>
            <person name="Hutchinson M.I."/>
            <person name="Powell A.J."/>
            <person name="Barry K."/>
            <person name="Miller A.N."/>
            <person name="Grigoriev I.V."/>
            <person name="Debuchy R."/>
            <person name="Gladieux P."/>
            <person name="Thoren M.H."/>
            <person name="Johannesson H."/>
        </authorList>
    </citation>
    <scope>NUCLEOTIDE SEQUENCE</scope>
    <source>
        <strain evidence="16">CBS 731.68</strain>
    </source>
</reference>
<keyword evidence="10 13" id="KW-0695">RNA-directed DNA polymerase</keyword>
<keyword evidence="6 13" id="KW-0548">Nucleotidyltransferase</keyword>
<comment type="subcellular location">
    <subcellularLocation>
        <location evidence="13">Nucleus</location>
    </subcellularLocation>
    <subcellularLocation>
        <location evidence="13">Chromosome</location>
        <location evidence="13">Telomere</location>
    </subcellularLocation>
</comment>
<dbReference type="PRINTS" id="PR01365">
    <property type="entry name" value="TELOMERASERT"/>
</dbReference>
<dbReference type="Pfam" id="PF00078">
    <property type="entry name" value="RVT_1"/>
    <property type="match status" value="1"/>
</dbReference>
<reference evidence="16" key="1">
    <citation type="journal article" date="2023" name="Mol. Phylogenet. Evol.">
        <title>Genome-scale phylogeny and comparative genomics of the fungal order Sordariales.</title>
        <authorList>
            <person name="Hensen N."/>
            <person name="Bonometti L."/>
            <person name="Westerberg I."/>
            <person name="Brannstrom I.O."/>
            <person name="Guillou S."/>
            <person name="Cros-Aarteil S."/>
            <person name="Calhoun S."/>
            <person name="Haridas S."/>
            <person name="Kuo A."/>
            <person name="Mondo S."/>
            <person name="Pangilinan J."/>
            <person name="Riley R."/>
            <person name="LaButti K."/>
            <person name="Andreopoulos B."/>
            <person name="Lipzen A."/>
            <person name="Chen C."/>
            <person name="Yan M."/>
            <person name="Daum C."/>
            <person name="Ng V."/>
            <person name="Clum A."/>
            <person name="Steindorff A."/>
            <person name="Ohm R.A."/>
            <person name="Martin F."/>
            <person name="Silar P."/>
            <person name="Natvig D.O."/>
            <person name="Lalanne C."/>
            <person name="Gautier V."/>
            <person name="Ament-Velasquez S.L."/>
            <person name="Kruys A."/>
            <person name="Hutchinson M.I."/>
            <person name="Powell A.J."/>
            <person name="Barry K."/>
            <person name="Miller A.N."/>
            <person name="Grigoriev I.V."/>
            <person name="Debuchy R."/>
            <person name="Gladieux P."/>
            <person name="Hiltunen Thoren M."/>
            <person name="Johannesson H."/>
        </authorList>
    </citation>
    <scope>NUCLEOTIDE SEQUENCE</scope>
    <source>
        <strain evidence="16">CBS 731.68</strain>
    </source>
</reference>
<dbReference type="Gene3D" id="1.10.357.90">
    <property type="match status" value="1"/>
</dbReference>
<dbReference type="GO" id="GO:0000333">
    <property type="term" value="C:telomerase catalytic core complex"/>
    <property type="evidence" value="ECO:0007669"/>
    <property type="project" value="TreeGrafter"/>
</dbReference>
<evidence type="ECO:0000256" key="7">
    <source>
        <dbReference type="ARBA" id="ARBA00022723"/>
    </source>
</evidence>
<dbReference type="PANTHER" id="PTHR12066">
    <property type="entry name" value="TELOMERASE REVERSE TRANSCRIPTASE"/>
    <property type="match status" value="1"/>
</dbReference>
<gene>
    <name evidence="16" type="ORF">N657DRAFT_629813</name>
</gene>
<proteinExistence type="inferred from homology"/>
<keyword evidence="7 13" id="KW-0479">Metal-binding</keyword>